<feature type="domain" description="Tubulin/FtsZ GTPase" evidence="12">
    <location>
        <begin position="16"/>
        <end position="208"/>
    </location>
</feature>
<dbReference type="InterPro" id="IPR003008">
    <property type="entry name" value="Tubulin_FtsZ_GTPase"/>
</dbReference>
<organism evidence="14 15">
    <name type="scientific">Roseiflexus castenholzii (strain DSM 13941 / HLO8)</name>
    <dbReference type="NCBI Taxonomy" id="383372"/>
    <lineage>
        <taxon>Bacteria</taxon>
        <taxon>Bacillati</taxon>
        <taxon>Chloroflexota</taxon>
        <taxon>Chloroflexia</taxon>
        <taxon>Chloroflexales</taxon>
        <taxon>Roseiflexineae</taxon>
        <taxon>Roseiflexaceae</taxon>
        <taxon>Roseiflexus</taxon>
    </lineage>
</organism>
<dbReference type="STRING" id="383372.Rcas_1087"/>
<dbReference type="InterPro" id="IPR045061">
    <property type="entry name" value="FtsZ/CetZ"/>
</dbReference>
<dbReference type="KEGG" id="rca:Rcas_1087"/>
<evidence type="ECO:0000256" key="6">
    <source>
        <dbReference type="ARBA" id="ARBA00023210"/>
    </source>
</evidence>
<evidence type="ECO:0000256" key="4">
    <source>
        <dbReference type="ARBA" id="ARBA00022741"/>
    </source>
</evidence>
<dbReference type="Gene3D" id="3.30.1330.20">
    <property type="entry name" value="Tubulin/FtsZ, C-terminal domain"/>
    <property type="match status" value="1"/>
</dbReference>
<dbReference type="RefSeq" id="WP_012119616.1">
    <property type="nucleotide sequence ID" value="NC_009767.1"/>
</dbReference>
<dbReference type="PROSITE" id="PS01134">
    <property type="entry name" value="FTSZ_1"/>
    <property type="match status" value="1"/>
</dbReference>
<dbReference type="GO" id="GO:0043093">
    <property type="term" value="P:FtsZ-dependent cytokinesis"/>
    <property type="evidence" value="ECO:0007669"/>
    <property type="project" value="UniProtKB-UniRule"/>
</dbReference>
<evidence type="ECO:0000256" key="8">
    <source>
        <dbReference type="HAMAP-Rule" id="MF_00909"/>
    </source>
</evidence>
<accession>A7NI86</accession>
<dbReference type="OrthoDB" id="9813375at2"/>
<evidence type="ECO:0000256" key="5">
    <source>
        <dbReference type="ARBA" id="ARBA00023134"/>
    </source>
</evidence>
<evidence type="ECO:0000256" key="9">
    <source>
        <dbReference type="NCBIfam" id="TIGR00065"/>
    </source>
</evidence>
<evidence type="ECO:0000313" key="14">
    <source>
        <dbReference type="EMBL" id="ABU57186.1"/>
    </source>
</evidence>
<evidence type="ECO:0000256" key="7">
    <source>
        <dbReference type="ARBA" id="ARBA00023306"/>
    </source>
</evidence>
<gene>
    <name evidence="8" type="primary">ftsZ</name>
    <name evidence="14" type="ordered locus">Rcas_1087</name>
</gene>
<dbReference type="GO" id="GO:0005525">
    <property type="term" value="F:GTP binding"/>
    <property type="evidence" value="ECO:0007669"/>
    <property type="project" value="UniProtKB-UniRule"/>
</dbReference>
<dbReference type="InterPro" id="IPR018316">
    <property type="entry name" value="Tubulin/FtsZ_2-layer-sand-dom"/>
</dbReference>
<dbReference type="PROSITE" id="PS01135">
    <property type="entry name" value="FTSZ_2"/>
    <property type="match status" value="1"/>
</dbReference>
<dbReference type="Gene3D" id="3.40.50.1440">
    <property type="entry name" value="Tubulin/FtsZ, GTPase domain"/>
    <property type="match status" value="1"/>
</dbReference>
<dbReference type="InterPro" id="IPR020805">
    <property type="entry name" value="Cell_div_FtsZ_CS"/>
</dbReference>
<keyword evidence="7 8" id="KW-0131">Cell cycle</keyword>
<proteinExistence type="inferred from homology"/>
<comment type="function">
    <text evidence="8 10">Essential cell division protein that forms a contractile ring structure (Z ring) at the future cell division site. The regulation of the ring assembly controls the timing and the location of cell division. One of the functions of the FtsZ ring is to recruit other cell division proteins to the septum to produce a new cell wall between the dividing cells. Binds GTP and shows GTPase activity.</text>
</comment>
<evidence type="ECO:0000256" key="3">
    <source>
        <dbReference type="ARBA" id="ARBA00022618"/>
    </source>
</evidence>
<feature type="binding site" evidence="8">
    <location>
        <position position="142"/>
    </location>
    <ligand>
        <name>GTP</name>
        <dbReference type="ChEBI" id="CHEBI:37565"/>
    </ligand>
</feature>
<dbReference type="InterPro" id="IPR008280">
    <property type="entry name" value="Tub_FtsZ_C"/>
</dbReference>
<dbReference type="HAMAP" id="MF_00909">
    <property type="entry name" value="FtsZ"/>
    <property type="match status" value="1"/>
</dbReference>
<keyword evidence="4 8" id="KW-0547">Nucleotide-binding</keyword>
<dbReference type="SMART" id="SM00864">
    <property type="entry name" value="Tubulin"/>
    <property type="match status" value="1"/>
</dbReference>
<dbReference type="HOGENOM" id="CLU_024865_0_1_0"/>
<sequence>MIDYTSLSQAAENFAVIKVVGVGGGGSNAVDRMVDEGVHGIEFITINTDAQALLHSRASTRIRIGDKLTKGLGSGGNPVIGQKAAEETTEEIYEALKGADMVFITAGMGGGTGTGASPVIASIAQDLGMLTVGVVTKPFSFEGNHRRKTAEQGIEQLRPMVDTLIVIPNDRLLQTASKNTSMLQAFQMADNVLRQGIQGISDLITQRGLINVDFADVKTIMARQGSALMAIGIGSGDNRMVDAVNEAIASPLLEVSIDGAKGVLFNVTGGEDLGILEVYEAADIVAKAVDPEANIIFGAVIDPTFPPGQVKITLIATGFDASRPTDARKRIYMSGAQQQQPAQPKRDMAYAEPHPPAAPQTAATRPQPPQPARSQGAHISPDDLDIPPFLRNRRKNG</sequence>
<feature type="binding site" evidence="8">
    <location>
        <begin position="24"/>
        <end position="28"/>
    </location>
    <ligand>
        <name>GTP</name>
        <dbReference type="ChEBI" id="CHEBI:37565"/>
    </ligand>
</feature>
<dbReference type="GO" id="GO:0003924">
    <property type="term" value="F:GTPase activity"/>
    <property type="evidence" value="ECO:0007669"/>
    <property type="project" value="UniProtKB-UniRule"/>
</dbReference>
<feature type="binding site" evidence="8">
    <location>
        <begin position="111"/>
        <end position="113"/>
    </location>
    <ligand>
        <name>GTP</name>
        <dbReference type="ChEBI" id="CHEBI:37565"/>
    </ligand>
</feature>
<comment type="subcellular location">
    <subcellularLocation>
        <location evidence="8">Cytoplasm</location>
    </subcellularLocation>
    <text evidence="8">Assembles at midcell at the inner surface of the cytoplasmic membrane.</text>
</comment>
<keyword evidence="15" id="KW-1185">Reference proteome</keyword>
<keyword evidence="2 8" id="KW-0963">Cytoplasm</keyword>
<dbReference type="SUPFAM" id="SSF55307">
    <property type="entry name" value="Tubulin C-terminal domain-like"/>
    <property type="match status" value="1"/>
</dbReference>
<evidence type="ECO:0000256" key="2">
    <source>
        <dbReference type="ARBA" id="ARBA00022490"/>
    </source>
</evidence>
<comment type="similarity">
    <text evidence="1 8 10">Belongs to the FtsZ family.</text>
</comment>
<name>A7NI86_ROSCS</name>
<dbReference type="Proteomes" id="UP000000263">
    <property type="component" value="Chromosome"/>
</dbReference>
<evidence type="ECO:0000256" key="10">
    <source>
        <dbReference type="RuleBase" id="RU000631"/>
    </source>
</evidence>
<dbReference type="SMART" id="SM00865">
    <property type="entry name" value="Tubulin_C"/>
    <property type="match status" value="1"/>
</dbReference>
<dbReference type="PRINTS" id="PR00423">
    <property type="entry name" value="CELLDVISFTSZ"/>
</dbReference>
<keyword evidence="6 8" id="KW-0717">Septation</keyword>
<feature type="binding site" evidence="8">
    <location>
        <position position="146"/>
    </location>
    <ligand>
        <name>GTP</name>
        <dbReference type="ChEBI" id="CHEBI:37565"/>
    </ligand>
</feature>
<reference evidence="14 15" key="1">
    <citation type="submission" date="2007-08" db="EMBL/GenBank/DDBJ databases">
        <title>Complete sequence of Roseiflexus castenholzii DSM 13941.</title>
        <authorList>
            <consortium name="US DOE Joint Genome Institute"/>
            <person name="Copeland A."/>
            <person name="Lucas S."/>
            <person name="Lapidus A."/>
            <person name="Barry K."/>
            <person name="Glavina del Rio T."/>
            <person name="Dalin E."/>
            <person name="Tice H."/>
            <person name="Pitluck S."/>
            <person name="Thompson L.S."/>
            <person name="Brettin T."/>
            <person name="Bruce D."/>
            <person name="Detter J.C."/>
            <person name="Han C."/>
            <person name="Tapia R."/>
            <person name="Schmutz J."/>
            <person name="Larimer F."/>
            <person name="Land M."/>
            <person name="Hauser L."/>
            <person name="Kyrpides N."/>
            <person name="Mikhailova N."/>
            <person name="Bryant D.A."/>
            <person name="Hanada S."/>
            <person name="Tsukatani Y."/>
            <person name="Richardson P."/>
        </authorList>
    </citation>
    <scope>NUCLEOTIDE SEQUENCE [LARGE SCALE GENOMIC DNA]</scope>
    <source>
        <strain evidence="15">DSM 13941 / HLO8</strain>
    </source>
</reference>
<dbReference type="GO" id="GO:0032153">
    <property type="term" value="C:cell division site"/>
    <property type="evidence" value="ECO:0007669"/>
    <property type="project" value="UniProtKB-UniRule"/>
</dbReference>
<dbReference type="EMBL" id="CP000804">
    <property type="protein sequence ID" value="ABU57186.1"/>
    <property type="molecule type" value="Genomic_DNA"/>
</dbReference>
<feature type="domain" description="Tubulin/FtsZ 2-layer sandwich" evidence="13">
    <location>
        <begin position="210"/>
        <end position="328"/>
    </location>
</feature>
<dbReference type="InterPro" id="IPR036525">
    <property type="entry name" value="Tubulin/FtsZ_GTPase_sf"/>
</dbReference>
<dbReference type="PANTHER" id="PTHR30314">
    <property type="entry name" value="CELL DIVISION PROTEIN FTSZ-RELATED"/>
    <property type="match status" value="1"/>
</dbReference>
<dbReference type="Pfam" id="PF00091">
    <property type="entry name" value="Tubulin"/>
    <property type="match status" value="1"/>
</dbReference>
<dbReference type="eggNOG" id="COG0206">
    <property type="taxonomic scope" value="Bacteria"/>
</dbReference>
<feature type="region of interest" description="Disordered" evidence="11">
    <location>
        <begin position="334"/>
        <end position="397"/>
    </location>
</feature>
<dbReference type="SUPFAM" id="SSF52490">
    <property type="entry name" value="Tubulin nucleotide-binding domain-like"/>
    <property type="match status" value="1"/>
</dbReference>
<dbReference type="NCBIfam" id="TIGR00065">
    <property type="entry name" value="ftsZ"/>
    <property type="match status" value="1"/>
</dbReference>
<evidence type="ECO:0000259" key="12">
    <source>
        <dbReference type="SMART" id="SM00864"/>
    </source>
</evidence>
<dbReference type="GO" id="GO:0005737">
    <property type="term" value="C:cytoplasm"/>
    <property type="evidence" value="ECO:0007669"/>
    <property type="project" value="UniProtKB-SubCell"/>
</dbReference>
<protein>
    <recommendedName>
        <fullName evidence="8 9">Cell division protein FtsZ</fullName>
    </recommendedName>
</protein>
<evidence type="ECO:0000256" key="1">
    <source>
        <dbReference type="ARBA" id="ARBA00009690"/>
    </source>
</evidence>
<keyword evidence="3 8" id="KW-0132">Cell division</keyword>
<dbReference type="Pfam" id="PF12327">
    <property type="entry name" value="FtsZ_C"/>
    <property type="match status" value="1"/>
</dbReference>
<dbReference type="CDD" id="cd02201">
    <property type="entry name" value="FtsZ_type1"/>
    <property type="match status" value="1"/>
</dbReference>
<dbReference type="GO" id="GO:0000917">
    <property type="term" value="P:division septum assembly"/>
    <property type="evidence" value="ECO:0007669"/>
    <property type="project" value="UniProtKB-KW"/>
</dbReference>
<dbReference type="FunFam" id="3.40.50.1440:FF:000023">
    <property type="entry name" value="Cell division protein FtsZ"/>
    <property type="match status" value="1"/>
</dbReference>
<evidence type="ECO:0000256" key="11">
    <source>
        <dbReference type="SAM" id="MobiDB-lite"/>
    </source>
</evidence>
<keyword evidence="5 8" id="KW-0342">GTP-binding</keyword>
<dbReference type="PANTHER" id="PTHR30314:SF3">
    <property type="entry name" value="MITOCHONDRIAL DIVISION PROTEIN FSZA"/>
    <property type="match status" value="1"/>
</dbReference>
<dbReference type="AlphaFoldDB" id="A7NI86"/>
<comment type="subunit">
    <text evidence="8">Homodimer. Polymerizes to form a dynamic ring structure in a strictly GTP-dependent manner. Interacts directly with several other division proteins.</text>
</comment>
<dbReference type="GO" id="GO:0051258">
    <property type="term" value="P:protein polymerization"/>
    <property type="evidence" value="ECO:0007669"/>
    <property type="project" value="UniProtKB-UniRule"/>
</dbReference>
<dbReference type="InterPro" id="IPR000158">
    <property type="entry name" value="Cell_div_FtsZ"/>
</dbReference>
<dbReference type="InterPro" id="IPR024757">
    <property type="entry name" value="FtsZ_C"/>
</dbReference>
<evidence type="ECO:0000259" key="13">
    <source>
        <dbReference type="SMART" id="SM00865"/>
    </source>
</evidence>
<evidence type="ECO:0000313" key="15">
    <source>
        <dbReference type="Proteomes" id="UP000000263"/>
    </source>
</evidence>
<dbReference type="InterPro" id="IPR037103">
    <property type="entry name" value="Tubulin/FtsZ-like_C"/>
</dbReference>
<feature type="binding site" evidence="8">
    <location>
        <position position="190"/>
    </location>
    <ligand>
        <name>GTP</name>
        <dbReference type="ChEBI" id="CHEBI:37565"/>
    </ligand>
</feature>